<feature type="domain" description="DUF1023" evidence="2">
    <location>
        <begin position="202"/>
        <end position="383"/>
    </location>
</feature>
<evidence type="ECO:0000256" key="1">
    <source>
        <dbReference type="SAM" id="MobiDB-lite"/>
    </source>
</evidence>
<comment type="caution">
    <text evidence="3">The sequence shown here is derived from an EMBL/GenBank/DDBJ whole genome shotgun (WGS) entry which is preliminary data.</text>
</comment>
<gene>
    <name evidence="3" type="ORF">HP467_15220</name>
</gene>
<proteinExistence type="predicted"/>
<dbReference type="EMBL" id="JABMCG010000123">
    <property type="protein sequence ID" value="NUU29442.1"/>
    <property type="molecule type" value="Genomic_DNA"/>
</dbReference>
<dbReference type="Pfam" id="PF06259">
    <property type="entry name" value="Abhydrolase_8"/>
    <property type="match status" value="1"/>
</dbReference>
<evidence type="ECO:0000313" key="4">
    <source>
        <dbReference type="Proteomes" id="UP000539146"/>
    </source>
</evidence>
<dbReference type="AlphaFoldDB" id="A0A850E163"/>
<accession>A0A850E163</accession>
<name>A0A850E163_9MICO</name>
<feature type="region of interest" description="Disordered" evidence="1">
    <location>
        <begin position="442"/>
        <end position="474"/>
    </location>
</feature>
<evidence type="ECO:0000313" key="3">
    <source>
        <dbReference type="EMBL" id="NUU29442.1"/>
    </source>
</evidence>
<dbReference type="RefSeq" id="WP_175326693.1">
    <property type="nucleotide sequence ID" value="NZ_JABMCG010000123.1"/>
</dbReference>
<feature type="compositionally biased region" description="Gly residues" evidence="1">
    <location>
        <begin position="445"/>
        <end position="454"/>
    </location>
</feature>
<protein>
    <recommendedName>
        <fullName evidence="2">DUF1023 domain-containing protein</fullName>
    </recommendedName>
</protein>
<sequence length="474" mass="48783">MPVRGHSPYTRKGITRRLEGDGETAFPGETMLLIAAALLTASMHSLGVIEAPGVPTAAHSSAHGVVAAAPTRAADGLLGTARGTDFLADLATVDRDALAAAGHDDRVLATAQDTPPAAADVAGWWSALDDTTKARLVALAPSVVGNLDGVPYDVRDRANRVALGIDLADPGTTAAERAMLDQVRDSLEHPAGTPYRSLVVLDTRGTGRAAIAVGDLGTAADVTVVVPGMFFTVGGQMHDFTDTAGDVYREQTAVAGLARPDTRRGSGTGEAVLAWMGYETPDLSNILSLDLAKTGAGRLERLVDGLDAVRGSGERPRLNVVAHSYGSTTAMMALASGRMQADTLTVLGSPGSDVRSAAQLAVRHGQVFVGDAHDDPIAGTGYFGTDPGSAGFGSTLLDLSDDLAAQGDGTFRRPVGHNDYLKPGTASLHDVALIAVGRGDLVRHQGGGGPGGDGSTQPLPDMYLVRPQDLQPRD</sequence>
<dbReference type="InterPro" id="IPR010427">
    <property type="entry name" value="DUF1023"/>
</dbReference>
<reference evidence="3 4" key="1">
    <citation type="submission" date="2020-05" db="EMBL/GenBank/DDBJ databases">
        <title>Genome Sequencing of Type Strains.</title>
        <authorList>
            <person name="Lemaire J.F."/>
            <person name="Inderbitzin P."/>
            <person name="Gregorio O.A."/>
            <person name="Collins S.B."/>
            <person name="Wespe N."/>
            <person name="Knight-Connoni V."/>
        </authorList>
    </citation>
    <scope>NUCLEOTIDE SEQUENCE [LARGE SCALE GENOMIC DNA]</scope>
    <source>
        <strain evidence="3 4">DSM 20512</strain>
    </source>
</reference>
<evidence type="ECO:0000259" key="2">
    <source>
        <dbReference type="Pfam" id="PF06259"/>
    </source>
</evidence>
<dbReference type="Proteomes" id="UP000539146">
    <property type="component" value="Unassembled WGS sequence"/>
</dbReference>
<organism evidence="3 4">
    <name type="scientific">Curtobacterium citreum</name>
    <dbReference type="NCBI Taxonomy" id="2036"/>
    <lineage>
        <taxon>Bacteria</taxon>
        <taxon>Bacillati</taxon>
        <taxon>Actinomycetota</taxon>
        <taxon>Actinomycetes</taxon>
        <taxon>Micrococcales</taxon>
        <taxon>Microbacteriaceae</taxon>
        <taxon>Curtobacterium</taxon>
    </lineage>
</organism>